<sequence>MEKMGTCGVARKEKRRKGRLRRLGRRTVCARSGEEECVESVWEKSTMWEKTDEECVEAVWEKSRTWEKRPSRAARSKILLLGVQGI</sequence>
<dbReference type="EMBL" id="CP039349">
    <property type="protein sequence ID" value="QCD94949.1"/>
    <property type="molecule type" value="Genomic_DNA"/>
</dbReference>
<keyword evidence="2" id="KW-1185">Reference proteome</keyword>
<proteinExistence type="predicted"/>
<protein>
    <submittedName>
        <fullName evidence="1">Uncharacterized protein</fullName>
    </submittedName>
</protein>
<name>A0A4D6M110_VIGUN</name>
<dbReference type="Proteomes" id="UP000501690">
    <property type="component" value="Linkage Group LG5"/>
</dbReference>
<evidence type="ECO:0000313" key="2">
    <source>
        <dbReference type="Proteomes" id="UP000501690"/>
    </source>
</evidence>
<gene>
    <name evidence="1" type="ORF">DEO72_LG5g3039</name>
</gene>
<accession>A0A4D6M110</accession>
<evidence type="ECO:0000313" key="1">
    <source>
        <dbReference type="EMBL" id="QCD94949.1"/>
    </source>
</evidence>
<organism evidence="1 2">
    <name type="scientific">Vigna unguiculata</name>
    <name type="common">Cowpea</name>
    <dbReference type="NCBI Taxonomy" id="3917"/>
    <lineage>
        <taxon>Eukaryota</taxon>
        <taxon>Viridiplantae</taxon>
        <taxon>Streptophyta</taxon>
        <taxon>Embryophyta</taxon>
        <taxon>Tracheophyta</taxon>
        <taxon>Spermatophyta</taxon>
        <taxon>Magnoliopsida</taxon>
        <taxon>eudicotyledons</taxon>
        <taxon>Gunneridae</taxon>
        <taxon>Pentapetalae</taxon>
        <taxon>rosids</taxon>
        <taxon>fabids</taxon>
        <taxon>Fabales</taxon>
        <taxon>Fabaceae</taxon>
        <taxon>Papilionoideae</taxon>
        <taxon>50 kb inversion clade</taxon>
        <taxon>NPAAA clade</taxon>
        <taxon>indigoferoid/millettioid clade</taxon>
        <taxon>Phaseoleae</taxon>
        <taxon>Vigna</taxon>
    </lineage>
</organism>
<reference evidence="1 2" key="1">
    <citation type="submission" date="2019-04" db="EMBL/GenBank/DDBJ databases">
        <title>An improved genome assembly and genetic linkage map for asparagus bean, Vigna unguiculata ssp. sesquipedialis.</title>
        <authorList>
            <person name="Xia Q."/>
            <person name="Zhang R."/>
            <person name="Dong Y."/>
        </authorList>
    </citation>
    <scope>NUCLEOTIDE SEQUENCE [LARGE SCALE GENOMIC DNA]</scope>
    <source>
        <tissue evidence="1">Leaf</tissue>
    </source>
</reference>
<dbReference type="AlphaFoldDB" id="A0A4D6M110"/>